<dbReference type="RefSeq" id="WP_154470946.1">
    <property type="nucleotide sequence ID" value="NZ_DBEWUL010000120.1"/>
</dbReference>
<name>A0A7X2NIT8_9CLOT</name>
<dbReference type="GO" id="GO:0005829">
    <property type="term" value="C:cytosol"/>
    <property type="evidence" value="ECO:0007669"/>
    <property type="project" value="TreeGrafter"/>
</dbReference>
<accession>A0A7X2NIT8</accession>
<dbReference type="InterPro" id="IPR036390">
    <property type="entry name" value="WH_DNA-bd_sf"/>
</dbReference>
<dbReference type="PROSITE" id="PS51197">
    <property type="entry name" value="HTH_RRF2_2"/>
    <property type="match status" value="1"/>
</dbReference>
<dbReference type="InterPro" id="IPR036388">
    <property type="entry name" value="WH-like_DNA-bd_sf"/>
</dbReference>
<dbReference type="Gene3D" id="1.10.10.10">
    <property type="entry name" value="Winged helix-like DNA-binding domain superfamily/Winged helix DNA-binding domain"/>
    <property type="match status" value="1"/>
</dbReference>
<sequence length="143" mass="16522">MQLNLTTDYALRCMLYLADKKGLSTSLEIGRAVGLERMFVQKILRSLREAKLVCSENGGYGGYKLAKEPEDIVLMEILIPFEKTIKINRCLEKDGYCGRRGVGNCSLHEFYKKVQGLLDEFFLNTTLRDVLEQKFRFYPEQTH</sequence>
<organism evidence="1 2">
    <name type="scientific">Clostridium porci</name>
    <dbReference type="NCBI Taxonomy" id="2605778"/>
    <lineage>
        <taxon>Bacteria</taxon>
        <taxon>Bacillati</taxon>
        <taxon>Bacillota</taxon>
        <taxon>Clostridia</taxon>
        <taxon>Eubacteriales</taxon>
        <taxon>Clostridiaceae</taxon>
        <taxon>Clostridium</taxon>
    </lineage>
</organism>
<dbReference type="EMBL" id="VUMD01000002">
    <property type="protein sequence ID" value="MSS35538.1"/>
    <property type="molecule type" value="Genomic_DNA"/>
</dbReference>
<dbReference type="Proteomes" id="UP000429958">
    <property type="component" value="Unassembled WGS sequence"/>
</dbReference>
<dbReference type="Pfam" id="PF02082">
    <property type="entry name" value="Rrf2"/>
    <property type="match status" value="1"/>
</dbReference>
<proteinExistence type="predicted"/>
<evidence type="ECO:0000313" key="2">
    <source>
        <dbReference type="Proteomes" id="UP000429958"/>
    </source>
</evidence>
<dbReference type="PANTHER" id="PTHR33221">
    <property type="entry name" value="WINGED HELIX-TURN-HELIX TRANSCRIPTIONAL REGULATOR, RRF2 FAMILY"/>
    <property type="match status" value="1"/>
</dbReference>
<keyword evidence="2" id="KW-1185">Reference proteome</keyword>
<reference evidence="1 2" key="1">
    <citation type="submission" date="2019-08" db="EMBL/GenBank/DDBJ databases">
        <title>In-depth cultivation of the pig gut microbiome towards novel bacterial diversity and tailored functional studies.</title>
        <authorList>
            <person name="Wylensek D."/>
            <person name="Hitch T.C.A."/>
            <person name="Clavel T."/>
        </authorList>
    </citation>
    <scope>NUCLEOTIDE SEQUENCE [LARGE SCALE GENOMIC DNA]</scope>
    <source>
        <strain evidence="1 2">WCA-389-WT-23D1</strain>
    </source>
</reference>
<dbReference type="SUPFAM" id="SSF46785">
    <property type="entry name" value="Winged helix' DNA-binding domain"/>
    <property type="match status" value="1"/>
</dbReference>
<evidence type="ECO:0000313" key="1">
    <source>
        <dbReference type="EMBL" id="MSS35538.1"/>
    </source>
</evidence>
<gene>
    <name evidence="1" type="ORF">FYJ39_02820</name>
</gene>
<dbReference type="AlphaFoldDB" id="A0A7X2NIT8"/>
<dbReference type="PANTHER" id="PTHR33221:SF15">
    <property type="entry name" value="HTH-TYPE TRANSCRIPTIONAL REGULATOR YWGB-RELATED"/>
    <property type="match status" value="1"/>
</dbReference>
<comment type="caution">
    <text evidence="1">The sequence shown here is derived from an EMBL/GenBank/DDBJ whole genome shotgun (WGS) entry which is preliminary data.</text>
</comment>
<dbReference type="NCBIfam" id="TIGR00738">
    <property type="entry name" value="rrf2_super"/>
    <property type="match status" value="1"/>
</dbReference>
<dbReference type="InterPro" id="IPR000944">
    <property type="entry name" value="Tscrpt_reg_Rrf2"/>
</dbReference>
<dbReference type="GO" id="GO:0003700">
    <property type="term" value="F:DNA-binding transcription factor activity"/>
    <property type="evidence" value="ECO:0007669"/>
    <property type="project" value="TreeGrafter"/>
</dbReference>
<protein>
    <submittedName>
        <fullName evidence="1">Rrf2 family transcriptional regulator</fullName>
    </submittedName>
</protein>